<evidence type="ECO:0000259" key="3">
    <source>
        <dbReference type="PROSITE" id="PS50887"/>
    </source>
</evidence>
<dbReference type="InterPro" id="IPR052155">
    <property type="entry name" value="Biofilm_reg_signaling"/>
</dbReference>
<name>A0ABT1E7A6_9FIRM</name>
<dbReference type="EMBL" id="JAMZFW010000004">
    <property type="protein sequence ID" value="MCP1101712.1"/>
    <property type="molecule type" value="Genomic_DNA"/>
</dbReference>
<keyword evidence="4" id="KW-0808">Transferase</keyword>
<dbReference type="GO" id="GO:0052621">
    <property type="term" value="F:diguanylate cyclase activity"/>
    <property type="evidence" value="ECO:0007669"/>
    <property type="project" value="UniProtKB-EC"/>
</dbReference>
<organism evidence="4 5">
    <name type="scientific">Aequitasia blattaphilus</name>
    <dbReference type="NCBI Taxonomy" id="2949332"/>
    <lineage>
        <taxon>Bacteria</taxon>
        <taxon>Bacillati</taxon>
        <taxon>Bacillota</taxon>
        <taxon>Clostridia</taxon>
        <taxon>Lachnospirales</taxon>
        <taxon>Lachnospiraceae</taxon>
        <taxon>Aequitasia</taxon>
    </lineage>
</organism>
<comment type="caution">
    <text evidence="4">The sequence shown here is derived from an EMBL/GenBank/DDBJ whole genome shotgun (WGS) entry which is preliminary data.</text>
</comment>
<evidence type="ECO:0000256" key="1">
    <source>
        <dbReference type="SAM" id="Coils"/>
    </source>
</evidence>
<dbReference type="PROSITE" id="PS50885">
    <property type="entry name" value="HAMP"/>
    <property type="match status" value="1"/>
</dbReference>
<dbReference type="RefSeq" id="WP_262065495.1">
    <property type="nucleotide sequence ID" value="NZ_JAMXOD010000004.1"/>
</dbReference>
<dbReference type="PANTHER" id="PTHR44757">
    <property type="entry name" value="DIGUANYLATE CYCLASE DGCP"/>
    <property type="match status" value="1"/>
</dbReference>
<dbReference type="InterPro" id="IPR003660">
    <property type="entry name" value="HAMP_dom"/>
</dbReference>
<dbReference type="NCBIfam" id="TIGR00254">
    <property type="entry name" value="GGDEF"/>
    <property type="match status" value="1"/>
</dbReference>
<proteinExistence type="predicted"/>
<dbReference type="InterPro" id="IPR029787">
    <property type="entry name" value="Nucleotide_cyclase"/>
</dbReference>
<feature type="domain" description="GGDEF" evidence="3">
    <location>
        <begin position="284"/>
        <end position="414"/>
    </location>
</feature>
<dbReference type="SMART" id="SM00267">
    <property type="entry name" value="GGDEF"/>
    <property type="match status" value="1"/>
</dbReference>
<keyword evidence="5" id="KW-1185">Reference proteome</keyword>
<evidence type="ECO:0000313" key="5">
    <source>
        <dbReference type="Proteomes" id="UP001523566"/>
    </source>
</evidence>
<reference evidence="4 5" key="1">
    <citation type="journal article" date="2022" name="Genome Biol. Evol.">
        <title>Host diet, physiology and behaviors set the stage for Lachnospiraceae cladogenesis.</title>
        <authorList>
            <person name="Vera-Ponce De Leon A."/>
            <person name="Schneider M."/>
            <person name="Jahnes B.C."/>
            <person name="Sadowski V."/>
            <person name="Camuy-Velez L.A."/>
            <person name="Duan J."/>
            <person name="Sabree Z.L."/>
        </authorList>
    </citation>
    <scope>NUCLEOTIDE SEQUENCE [LARGE SCALE GENOMIC DNA]</scope>
    <source>
        <strain evidence="4 5">PAL113</strain>
    </source>
</reference>
<dbReference type="InterPro" id="IPR000160">
    <property type="entry name" value="GGDEF_dom"/>
</dbReference>
<dbReference type="CDD" id="cd01949">
    <property type="entry name" value="GGDEF"/>
    <property type="match status" value="1"/>
</dbReference>
<dbReference type="Proteomes" id="UP001523566">
    <property type="component" value="Unassembled WGS sequence"/>
</dbReference>
<dbReference type="PROSITE" id="PS50887">
    <property type="entry name" value="GGDEF"/>
    <property type="match status" value="1"/>
</dbReference>
<feature type="domain" description="HAMP" evidence="2">
    <location>
        <begin position="78"/>
        <end position="125"/>
    </location>
</feature>
<protein>
    <submittedName>
        <fullName evidence="4">Diguanylate cyclase</fullName>
        <ecNumber evidence="4">2.7.7.65</ecNumber>
    </submittedName>
</protein>
<dbReference type="Pfam" id="PF00990">
    <property type="entry name" value="GGDEF"/>
    <property type="match status" value="1"/>
</dbReference>
<dbReference type="PANTHER" id="PTHR44757:SF2">
    <property type="entry name" value="BIOFILM ARCHITECTURE MAINTENANCE PROTEIN MBAA"/>
    <property type="match status" value="1"/>
</dbReference>
<keyword evidence="4" id="KW-0548">Nucleotidyltransferase</keyword>
<feature type="coiled-coil region" evidence="1">
    <location>
        <begin position="117"/>
        <end position="151"/>
    </location>
</feature>
<dbReference type="Gene3D" id="3.30.70.270">
    <property type="match status" value="1"/>
</dbReference>
<dbReference type="CDD" id="cd06225">
    <property type="entry name" value="HAMP"/>
    <property type="match status" value="1"/>
</dbReference>
<accession>A0ABT1E7A6</accession>
<evidence type="ECO:0000313" key="4">
    <source>
        <dbReference type="EMBL" id="MCP1101712.1"/>
    </source>
</evidence>
<gene>
    <name evidence="4" type="ORF">NK125_04690</name>
</gene>
<dbReference type="EC" id="2.7.7.65" evidence="4"/>
<dbReference type="SUPFAM" id="SSF55073">
    <property type="entry name" value="Nucleotide cyclase"/>
    <property type="match status" value="1"/>
</dbReference>
<evidence type="ECO:0000259" key="2">
    <source>
        <dbReference type="PROSITE" id="PS50885"/>
    </source>
</evidence>
<sequence>MVNDTDILFEYLKNLMYNPKEAHLDLAELGEDFQHLGQGLLYFGECINEQRDFANALAKGNLSLEPPSRENELAAPLKALQASLRHITWQSQQVAKGDYGQKINFMGEFAEAFNTMIQQLDHRQKELVAKIEESQRKTAALEQNNKLLEAMGAGLPDWIIVVNNKTKEYMHYNQSALLAMDSDKIVELEVEKLILDYLAQENPNYHNKQLSIVNSRTGKRYLEINTYNIQWDEEKATTFVFSDVSKELAEKEQLENYAYFDELTRLDNRHRGMMIYQQWLAERREFCLCFIDLDNLKYINDTFGHNEGDYYIITAAKLLSGLASKYSEVLVCRLGGDEFMLLIDEKDPTLIETQLINLRKKLGSKTRNKSSKYPFSLSFGIVKIKKNEKRDASELLRLADERMYLYKRANKNMK</sequence>
<keyword evidence="1" id="KW-0175">Coiled coil</keyword>
<dbReference type="InterPro" id="IPR043128">
    <property type="entry name" value="Rev_trsase/Diguanyl_cyclase"/>
</dbReference>